<gene>
    <name evidence="2" type="ORF">Bca52824_003222</name>
</gene>
<organism evidence="2 3">
    <name type="scientific">Brassica carinata</name>
    <name type="common">Ethiopian mustard</name>
    <name type="synonym">Abyssinian cabbage</name>
    <dbReference type="NCBI Taxonomy" id="52824"/>
    <lineage>
        <taxon>Eukaryota</taxon>
        <taxon>Viridiplantae</taxon>
        <taxon>Streptophyta</taxon>
        <taxon>Embryophyta</taxon>
        <taxon>Tracheophyta</taxon>
        <taxon>Spermatophyta</taxon>
        <taxon>Magnoliopsida</taxon>
        <taxon>eudicotyledons</taxon>
        <taxon>Gunneridae</taxon>
        <taxon>Pentapetalae</taxon>
        <taxon>rosids</taxon>
        <taxon>malvids</taxon>
        <taxon>Brassicales</taxon>
        <taxon>Brassicaceae</taxon>
        <taxon>Brassiceae</taxon>
        <taxon>Brassica</taxon>
    </lineage>
</organism>
<proteinExistence type="predicted"/>
<comment type="caution">
    <text evidence="2">The sequence shown here is derived from an EMBL/GenBank/DDBJ whole genome shotgun (WGS) entry which is preliminary data.</text>
</comment>
<dbReference type="AlphaFoldDB" id="A0A8X7WMA5"/>
<evidence type="ECO:0000256" key="1">
    <source>
        <dbReference type="SAM" id="MobiDB-lite"/>
    </source>
</evidence>
<dbReference type="OrthoDB" id="1107313at2759"/>
<keyword evidence="3" id="KW-1185">Reference proteome</keyword>
<feature type="region of interest" description="Disordered" evidence="1">
    <location>
        <begin position="1"/>
        <end position="26"/>
    </location>
</feature>
<protein>
    <submittedName>
        <fullName evidence="2">Uncharacterized protein</fullName>
    </submittedName>
</protein>
<accession>A0A8X7WMA5</accession>
<dbReference type="EMBL" id="JAAMPC010000001">
    <property type="protein sequence ID" value="KAG2332042.1"/>
    <property type="molecule type" value="Genomic_DNA"/>
</dbReference>
<reference evidence="2 3" key="1">
    <citation type="submission" date="2020-02" db="EMBL/GenBank/DDBJ databases">
        <authorList>
            <person name="Ma Q."/>
            <person name="Huang Y."/>
            <person name="Song X."/>
            <person name="Pei D."/>
        </authorList>
    </citation>
    <scope>NUCLEOTIDE SEQUENCE [LARGE SCALE GENOMIC DNA]</scope>
    <source>
        <strain evidence="2">Sxm20200214</strain>
        <tissue evidence="2">Leaf</tissue>
    </source>
</reference>
<evidence type="ECO:0000313" key="3">
    <source>
        <dbReference type="Proteomes" id="UP000886595"/>
    </source>
</evidence>
<evidence type="ECO:0000313" key="2">
    <source>
        <dbReference type="EMBL" id="KAG2332042.1"/>
    </source>
</evidence>
<name>A0A8X7WMA5_BRACI</name>
<sequence>MVNLEKERRDHVAHETHESRARANKRFMKETKLMEKRKSVLQPMAKDFRYIMHRHSRRM</sequence>
<dbReference type="Proteomes" id="UP000886595">
    <property type="component" value="Unassembled WGS sequence"/>
</dbReference>